<dbReference type="Proteomes" id="UP001203004">
    <property type="component" value="Unassembled WGS sequence"/>
</dbReference>
<name>A0ABT0MAQ6_9BACL</name>
<reference evidence="1 2" key="1">
    <citation type="submission" date="2022-05" db="EMBL/GenBank/DDBJ databases">
        <title>Sporolactobacillus sp nov CPB3-1, isolated from tree bark (Mangifera indica L.).</title>
        <authorList>
            <person name="Phuengjayaem S."/>
            <person name="Tanasupawat S."/>
        </authorList>
    </citation>
    <scope>NUCLEOTIDE SEQUENCE [LARGE SCALE GENOMIC DNA]</scope>
    <source>
        <strain evidence="1 2">CPB3-1</strain>
    </source>
</reference>
<organism evidence="1 2">
    <name type="scientific">Sporolactobacillus mangiferae</name>
    <dbReference type="NCBI Taxonomy" id="2940498"/>
    <lineage>
        <taxon>Bacteria</taxon>
        <taxon>Bacillati</taxon>
        <taxon>Bacillota</taxon>
        <taxon>Bacilli</taxon>
        <taxon>Bacillales</taxon>
        <taxon>Sporolactobacillaceae</taxon>
        <taxon>Sporolactobacillus</taxon>
    </lineage>
</organism>
<sequence length="185" mass="21161">MLTDQLTTPCGIISVLRNGKPVSFNIVDSEYNSMFTKDNITGQNIEVYPDRCIEIIIDTQELPFGDKMICVLDKNIMDNDGGGEGMVNLIGQHNGFDIALGTLDTEHYEYGWNPKSKTFPSDLHPTKRCLCYTFDYCNGGFKFDIVDDPKLYNDRYYRRCILIKVAWCNSEKPYACNIVSYLTSW</sequence>
<protein>
    <submittedName>
        <fullName evidence="1">Uncharacterized protein</fullName>
    </submittedName>
</protein>
<evidence type="ECO:0000313" key="2">
    <source>
        <dbReference type="Proteomes" id="UP001203004"/>
    </source>
</evidence>
<proteinExistence type="predicted"/>
<dbReference type="EMBL" id="JAMAST010000008">
    <property type="protein sequence ID" value="MCL1631944.1"/>
    <property type="molecule type" value="Genomic_DNA"/>
</dbReference>
<comment type="caution">
    <text evidence="1">The sequence shown here is derived from an EMBL/GenBank/DDBJ whole genome shotgun (WGS) entry which is preliminary data.</text>
</comment>
<accession>A0ABT0MAQ6</accession>
<dbReference type="RefSeq" id="WP_249100935.1">
    <property type="nucleotide sequence ID" value="NZ_JAMAST010000008.1"/>
</dbReference>
<evidence type="ECO:0000313" key="1">
    <source>
        <dbReference type="EMBL" id="MCL1631944.1"/>
    </source>
</evidence>
<gene>
    <name evidence="1" type="ORF">M3N64_08275</name>
</gene>
<keyword evidence="2" id="KW-1185">Reference proteome</keyword>